<dbReference type="PROSITE" id="PS50235">
    <property type="entry name" value="USP_3"/>
    <property type="match status" value="1"/>
</dbReference>
<keyword evidence="1" id="KW-0833">Ubl conjugation pathway</keyword>
<comment type="caution">
    <text evidence="5">The sequence shown here is derived from an EMBL/GenBank/DDBJ whole genome shotgun (WGS) entry which is preliminary data.</text>
</comment>
<dbReference type="PROSITE" id="PS50030">
    <property type="entry name" value="UBA"/>
    <property type="match status" value="1"/>
</dbReference>
<dbReference type="PROSITE" id="PS00973">
    <property type="entry name" value="USP_2"/>
    <property type="match status" value="1"/>
</dbReference>
<dbReference type="Pfam" id="PF00443">
    <property type="entry name" value="UCH"/>
    <property type="match status" value="1"/>
</dbReference>
<dbReference type="SUPFAM" id="SSF54001">
    <property type="entry name" value="Cysteine proteinases"/>
    <property type="match status" value="1"/>
</dbReference>
<dbReference type="AlphaFoldDB" id="A0A2V3IFW0"/>
<protein>
    <recommendedName>
        <fullName evidence="1">Ubiquitin carboxyl-terminal hydrolase</fullName>
        <ecNumber evidence="1">3.4.19.12</ecNumber>
    </recommendedName>
</protein>
<comment type="catalytic activity">
    <reaction evidence="1">
        <text>Thiol-dependent hydrolysis of ester, thioester, amide, peptide and isopeptide bonds formed by the C-terminal Gly of ubiquitin (a 76-residue protein attached to proteins as an intracellular targeting signal).</text>
        <dbReference type="EC" id="3.4.19.12"/>
    </reaction>
</comment>
<reference evidence="5 6" key="1">
    <citation type="journal article" date="2018" name="Mol. Biol. Evol.">
        <title>Analysis of the draft genome of the red seaweed Gracilariopsis chorda provides insights into genome size evolution in Rhodophyta.</title>
        <authorList>
            <person name="Lee J."/>
            <person name="Yang E.C."/>
            <person name="Graf L."/>
            <person name="Yang J.H."/>
            <person name="Qiu H."/>
            <person name="Zel Zion U."/>
            <person name="Chan C.X."/>
            <person name="Stephens T.G."/>
            <person name="Weber A.P.M."/>
            <person name="Boo G.H."/>
            <person name="Boo S.M."/>
            <person name="Kim K.M."/>
            <person name="Shin Y."/>
            <person name="Jung M."/>
            <person name="Lee S.J."/>
            <person name="Yim H.S."/>
            <person name="Lee J.H."/>
            <person name="Bhattacharya D."/>
            <person name="Yoon H.S."/>
        </authorList>
    </citation>
    <scope>NUCLEOTIDE SEQUENCE [LARGE SCALE GENOMIC DNA]</scope>
    <source>
        <strain evidence="5 6">SKKU-2015</strain>
        <tissue evidence="5">Whole body</tissue>
    </source>
</reference>
<dbReference type="GO" id="GO:0016579">
    <property type="term" value="P:protein deubiquitination"/>
    <property type="evidence" value="ECO:0007669"/>
    <property type="project" value="InterPro"/>
</dbReference>
<feature type="domain" description="USP" evidence="4">
    <location>
        <begin position="216"/>
        <end position="819"/>
    </location>
</feature>
<dbReference type="InterPro" id="IPR018200">
    <property type="entry name" value="USP_CS"/>
</dbReference>
<dbReference type="EMBL" id="NBIV01000251">
    <property type="protein sequence ID" value="PXF40923.1"/>
    <property type="molecule type" value="Genomic_DNA"/>
</dbReference>
<dbReference type="Gene3D" id="3.90.70.10">
    <property type="entry name" value="Cysteine proteinases"/>
    <property type="match status" value="1"/>
</dbReference>
<dbReference type="EC" id="3.4.19.12" evidence="1"/>
<evidence type="ECO:0000259" key="4">
    <source>
        <dbReference type="PROSITE" id="PS50235"/>
    </source>
</evidence>
<dbReference type="GO" id="GO:0006508">
    <property type="term" value="P:proteolysis"/>
    <property type="evidence" value="ECO:0007669"/>
    <property type="project" value="UniProtKB-KW"/>
</dbReference>
<dbReference type="InterPro" id="IPR050164">
    <property type="entry name" value="Peptidase_C19"/>
</dbReference>
<dbReference type="PROSITE" id="PS00972">
    <property type="entry name" value="USP_1"/>
    <property type="match status" value="1"/>
</dbReference>
<feature type="domain" description="UBA" evidence="3">
    <location>
        <begin position="5"/>
        <end position="45"/>
    </location>
</feature>
<evidence type="ECO:0000259" key="3">
    <source>
        <dbReference type="PROSITE" id="PS50030"/>
    </source>
</evidence>
<dbReference type="PANTHER" id="PTHR24006">
    <property type="entry name" value="UBIQUITIN CARBOXYL-TERMINAL HYDROLASE"/>
    <property type="match status" value="1"/>
</dbReference>
<feature type="region of interest" description="Disordered" evidence="2">
    <location>
        <begin position="386"/>
        <end position="409"/>
    </location>
</feature>
<evidence type="ECO:0000256" key="2">
    <source>
        <dbReference type="SAM" id="MobiDB-lite"/>
    </source>
</evidence>
<proteinExistence type="inferred from homology"/>
<keyword evidence="6" id="KW-1185">Reference proteome</keyword>
<organism evidence="5 6">
    <name type="scientific">Gracilariopsis chorda</name>
    <dbReference type="NCBI Taxonomy" id="448386"/>
    <lineage>
        <taxon>Eukaryota</taxon>
        <taxon>Rhodophyta</taxon>
        <taxon>Florideophyceae</taxon>
        <taxon>Rhodymeniophycidae</taxon>
        <taxon>Gracilariales</taxon>
        <taxon>Gracilariaceae</taxon>
        <taxon>Gracilariopsis</taxon>
    </lineage>
</organism>
<dbReference type="GO" id="GO:0004843">
    <property type="term" value="F:cysteine-type deubiquitinase activity"/>
    <property type="evidence" value="ECO:0007669"/>
    <property type="project" value="UniProtKB-UniRule"/>
</dbReference>
<evidence type="ECO:0000313" key="5">
    <source>
        <dbReference type="EMBL" id="PXF40923.1"/>
    </source>
</evidence>
<dbReference type="InterPro" id="IPR028889">
    <property type="entry name" value="USP"/>
</dbReference>
<dbReference type="OrthoDB" id="2420415at2759"/>
<evidence type="ECO:0000256" key="1">
    <source>
        <dbReference type="RuleBase" id="RU366025"/>
    </source>
</evidence>
<keyword evidence="1" id="KW-0788">Thiol protease</keyword>
<dbReference type="Proteomes" id="UP000247409">
    <property type="component" value="Unassembled WGS sequence"/>
</dbReference>
<dbReference type="InterPro" id="IPR001394">
    <property type="entry name" value="Peptidase_C19_UCH"/>
</dbReference>
<dbReference type="InterPro" id="IPR038765">
    <property type="entry name" value="Papain-like_cys_pep_sf"/>
</dbReference>
<dbReference type="GO" id="GO:0005829">
    <property type="term" value="C:cytosol"/>
    <property type="evidence" value="ECO:0007669"/>
    <property type="project" value="TreeGrafter"/>
</dbReference>
<comment type="similarity">
    <text evidence="1">Belongs to the peptidase C19 family.</text>
</comment>
<feature type="compositionally biased region" description="Polar residues" evidence="2">
    <location>
        <begin position="399"/>
        <end position="409"/>
    </location>
</feature>
<gene>
    <name evidence="5" type="ORF">BWQ96_09369</name>
</gene>
<sequence>MGADEFDGSWQNKMRSMGFDDDQVMRAARSGATNVADAVELVADRSVSSPAAPPPFDNTQVWPTLGESLDTNHVERFPPIASTELSNLASQTYPQPQFGAMTDARDTLPRVGDSATDAPPTSAAEALPNRSQEDDLRFAIELSRKEQDDRDIARAIQASKQDAVYVASSNPDHDMMRAIQASLRDNQQHVDPTASWQSNAFINANTDLRTSPHQPVGLRNIGNTCYLNSLLQVYYYLPAFRRAIMKYRAPIEQQQQEQQVADSFKIYTVAEKKSETTSEILPDPRDSNDVPSVQLSEEEHVRSFTDMPQNCEQAMKRNALTFVVELQRLFASMALGNRNCVDPTQVTRAMRDSDGEPIVIGAQQDASEFNELFLDMVEKGLNQDTSQSLSIDQDAMDDSSPQRSDSKSPASLVKDLFTIRFRQEIHRSMPVASGINTEPDEPVITSGETTAIIVSATSQKERDLHGGLEDYTLTRIEPSDDDTVSAEQNRAHTLYLEQWNVADNKEMGNDQWNEENNKGMSNNQTNVEDNNEMNMDQSNKEMICSTTDSELQAPTKKSRRAAATKSVWFTALPPVVVIYLQRVQYNRSTLQADKVHDRYDFPLEIAFDRYMEENRKEATLARHRVRAIKAEKERLNTLLEHYQRFPLEDTQDAQEGSSATQEPRAVKHPYEDGYFSAASRVQKRLREALDPSSSLYKVEGLSRESIEASLGTLGKILDHDRHKCDGYERELKAVEPESNAYRGLSKLKYKLHAVLVHDGAPESGHYWVFIRDWNSSEPTRNWMKLSDSMVSFLTDEEMYAFSAGGSGRASAYCLIYISCSQPDDHPVNIADESKELLPKQRIEEVMRMSSDIEVVEQDVYTEEQKV</sequence>
<dbReference type="STRING" id="448386.A0A2V3IFW0"/>
<feature type="region of interest" description="Disordered" evidence="2">
    <location>
        <begin position="108"/>
        <end position="132"/>
    </location>
</feature>
<dbReference type="PANTHER" id="PTHR24006:SF944">
    <property type="entry name" value="UBIQUITIN CARBOXYL-TERMINAL HYDROLASE"/>
    <property type="match status" value="1"/>
</dbReference>
<accession>A0A2V3IFW0</accession>
<dbReference type="GO" id="GO:0005634">
    <property type="term" value="C:nucleus"/>
    <property type="evidence" value="ECO:0007669"/>
    <property type="project" value="TreeGrafter"/>
</dbReference>
<keyword evidence="1" id="KW-0645">Protease</keyword>
<name>A0A2V3IFW0_9FLOR</name>
<dbReference type="Gene3D" id="6.10.140.100">
    <property type="match status" value="1"/>
</dbReference>
<keyword evidence="1 5" id="KW-0378">Hydrolase</keyword>
<dbReference type="InterPro" id="IPR015940">
    <property type="entry name" value="UBA"/>
</dbReference>
<evidence type="ECO:0000313" key="6">
    <source>
        <dbReference type="Proteomes" id="UP000247409"/>
    </source>
</evidence>